<reference evidence="1" key="2">
    <citation type="submission" date="2019-07" db="EMBL/GenBank/DDBJ databases">
        <authorList>
            <person name="Seetharam A."/>
            <person name="Woodhouse M."/>
            <person name="Cannon E."/>
        </authorList>
    </citation>
    <scope>NUCLEOTIDE SEQUENCE [LARGE SCALE GENOMIC DNA]</scope>
    <source>
        <strain evidence="1">cv. B73</strain>
    </source>
</reference>
<dbReference type="AlphaFoldDB" id="A0A804U638"/>
<proteinExistence type="predicted"/>
<keyword evidence="2" id="KW-1185">Reference proteome</keyword>
<organism evidence="1 2">
    <name type="scientific">Zea mays</name>
    <name type="common">Maize</name>
    <dbReference type="NCBI Taxonomy" id="4577"/>
    <lineage>
        <taxon>Eukaryota</taxon>
        <taxon>Viridiplantae</taxon>
        <taxon>Streptophyta</taxon>
        <taxon>Embryophyta</taxon>
        <taxon>Tracheophyta</taxon>
        <taxon>Spermatophyta</taxon>
        <taxon>Magnoliopsida</taxon>
        <taxon>Liliopsida</taxon>
        <taxon>Poales</taxon>
        <taxon>Poaceae</taxon>
        <taxon>PACMAD clade</taxon>
        <taxon>Panicoideae</taxon>
        <taxon>Andropogonodae</taxon>
        <taxon>Andropogoneae</taxon>
        <taxon>Tripsacinae</taxon>
        <taxon>Zea</taxon>
    </lineage>
</organism>
<protein>
    <submittedName>
        <fullName evidence="1">Uncharacterized protein</fullName>
    </submittedName>
</protein>
<evidence type="ECO:0000313" key="2">
    <source>
        <dbReference type="Proteomes" id="UP000007305"/>
    </source>
</evidence>
<reference evidence="1" key="3">
    <citation type="submission" date="2021-05" db="UniProtKB">
        <authorList>
            <consortium name="EnsemblPlants"/>
        </authorList>
    </citation>
    <scope>IDENTIFICATION</scope>
    <source>
        <strain evidence="1">cv. B73</strain>
    </source>
</reference>
<dbReference type="Gramene" id="Zm00001eb214760_T001">
    <property type="protein sequence ID" value="Zm00001eb214760_P001"/>
    <property type="gene ID" value="Zm00001eb214760"/>
</dbReference>
<sequence length="129" mass="14274">MPSGSECLGFTGLQASMYFKIVLVVQRKALGKLKSSALRVSMVLLCQMPKVCKINTGRSKDDHDHDQSSVLNVKERSMVGSEKASQRVQSPCPDENSAYSFAFAKTFFLGSCQRTGMMEVLRFLSVLLK</sequence>
<name>A0A804U638_MAIZE</name>
<dbReference type="Proteomes" id="UP000007305">
    <property type="component" value="Chromosome 5"/>
</dbReference>
<evidence type="ECO:0000313" key="1">
    <source>
        <dbReference type="EnsemblPlants" id="Zm00001eb214760_P001"/>
    </source>
</evidence>
<dbReference type="EnsemblPlants" id="Zm00001eb214760_T001">
    <property type="protein sequence ID" value="Zm00001eb214760_P001"/>
    <property type="gene ID" value="Zm00001eb214760"/>
</dbReference>
<dbReference type="InParanoid" id="A0A804U638"/>
<accession>A0A804U638</accession>
<reference evidence="2" key="1">
    <citation type="journal article" date="2009" name="Science">
        <title>The B73 maize genome: complexity, diversity, and dynamics.</title>
        <authorList>
            <person name="Schnable P.S."/>
            <person name="Ware D."/>
            <person name="Fulton R.S."/>
            <person name="Stein J.C."/>
            <person name="Wei F."/>
            <person name="Pasternak S."/>
            <person name="Liang C."/>
            <person name="Zhang J."/>
            <person name="Fulton L."/>
            <person name="Graves T.A."/>
            <person name="Minx P."/>
            <person name="Reily A.D."/>
            <person name="Courtney L."/>
            <person name="Kruchowski S.S."/>
            <person name="Tomlinson C."/>
            <person name="Strong C."/>
            <person name="Delehaunty K."/>
            <person name="Fronick C."/>
            <person name="Courtney B."/>
            <person name="Rock S.M."/>
            <person name="Belter E."/>
            <person name="Du F."/>
            <person name="Kim K."/>
            <person name="Abbott R.M."/>
            <person name="Cotton M."/>
            <person name="Levy A."/>
            <person name="Marchetto P."/>
            <person name="Ochoa K."/>
            <person name="Jackson S.M."/>
            <person name="Gillam B."/>
            <person name="Chen W."/>
            <person name="Yan L."/>
            <person name="Higginbotham J."/>
            <person name="Cardenas M."/>
            <person name="Waligorski J."/>
            <person name="Applebaum E."/>
            <person name="Phelps L."/>
            <person name="Falcone J."/>
            <person name="Kanchi K."/>
            <person name="Thane T."/>
            <person name="Scimone A."/>
            <person name="Thane N."/>
            <person name="Henke J."/>
            <person name="Wang T."/>
            <person name="Ruppert J."/>
            <person name="Shah N."/>
            <person name="Rotter K."/>
            <person name="Hodges J."/>
            <person name="Ingenthron E."/>
            <person name="Cordes M."/>
            <person name="Kohlberg S."/>
            <person name="Sgro J."/>
            <person name="Delgado B."/>
            <person name="Mead K."/>
            <person name="Chinwalla A."/>
            <person name="Leonard S."/>
            <person name="Crouse K."/>
            <person name="Collura K."/>
            <person name="Kudrna D."/>
            <person name="Currie J."/>
            <person name="He R."/>
            <person name="Angelova A."/>
            <person name="Rajasekar S."/>
            <person name="Mueller T."/>
            <person name="Lomeli R."/>
            <person name="Scara G."/>
            <person name="Ko A."/>
            <person name="Delaney K."/>
            <person name="Wissotski M."/>
            <person name="Lopez G."/>
            <person name="Campos D."/>
            <person name="Braidotti M."/>
            <person name="Ashley E."/>
            <person name="Golser W."/>
            <person name="Kim H."/>
            <person name="Lee S."/>
            <person name="Lin J."/>
            <person name="Dujmic Z."/>
            <person name="Kim W."/>
            <person name="Talag J."/>
            <person name="Zuccolo A."/>
            <person name="Fan C."/>
            <person name="Sebastian A."/>
            <person name="Kramer M."/>
            <person name="Spiegel L."/>
            <person name="Nascimento L."/>
            <person name="Zutavern T."/>
            <person name="Miller B."/>
            <person name="Ambroise C."/>
            <person name="Muller S."/>
            <person name="Spooner W."/>
            <person name="Narechania A."/>
            <person name="Ren L."/>
            <person name="Wei S."/>
            <person name="Kumari S."/>
            <person name="Faga B."/>
            <person name="Levy M.J."/>
            <person name="McMahan L."/>
            <person name="Van Buren P."/>
            <person name="Vaughn M.W."/>
            <person name="Ying K."/>
            <person name="Yeh C.-T."/>
            <person name="Emrich S.J."/>
            <person name="Jia Y."/>
            <person name="Kalyanaraman A."/>
            <person name="Hsia A.-P."/>
            <person name="Barbazuk W.B."/>
            <person name="Baucom R.S."/>
            <person name="Brutnell T.P."/>
            <person name="Carpita N.C."/>
            <person name="Chaparro C."/>
            <person name="Chia J.-M."/>
            <person name="Deragon J.-M."/>
            <person name="Estill J.C."/>
            <person name="Fu Y."/>
            <person name="Jeddeloh J.A."/>
            <person name="Han Y."/>
            <person name="Lee H."/>
            <person name="Li P."/>
            <person name="Lisch D.R."/>
            <person name="Liu S."/>
            <person name="Liu Z."/>
            <person name="Nagel D.H."/>
            <person name="McCann M.C."/>
            <person name="SanMiguel P."/>
            <person name="Myers A.M."/>
            <person name="Nettleton D."/>
            <person name="Nguyen J."/>
            <person name="Penning B.W."/>
            <person name="Ponnala L."/>
            <person name="Schneider K.L."/>
            <person name="Schwartz D.C."/>
            <person name="Sharma A."/>
            <person name="Soderlund C."/>
            <person name="Springer N.M."/>
            <person name="Sun Q."/>
            <person name="Wang H."/>
            <person name="Waterman M."/>
            <person name="Westerman R."/>
            <person name="Wolfgruber T.K."/>
            <person name="Yang L."/>
            <person name="Yu Y."/>
            <person name="Zhang L."/>
            <person name="Zhou S."/>
            <person name="Zhu Q."/>
            <person name="Bennetzen J.L."/>
            <person name="Dawe R.K."/>
            <person name="Jiang J."/>
            <person name="Jiang N."/>
            <person name="Presting G.G."/>
            <person name="Wessler S.R."/>
            <person name="Aluru S."/>
            <person name="Martienssen R.A."/>
            <person name="Clifton S.W."/>
            <person name="McCombie W.R."/>
            <person name="Wing R.A."/>
            <person name="Wilson R.K."/>
        </authorList>
    </citation>
    <scope>NUCLEOTIDE SEQUENCE [LARGE SCALE GENOMIC DNA]</scope>
    <source>
        <strain evidence="2">cv. B73</strain>
    </source>
</reference>